<reference evidence="2 3" key="1">
    <citation type="submission" date="2020-07" db="EMBL/GenBank/DDBJ databases">
        <title>Genomic diversity of species in the Neisseriaceae family.</title>
        <authorList>
            <person name="Vincent A.T."/>
            <person name="Bernet E."/>
            <person name="Veyrier F.J."/>
        </authorList>
    </citation>
    <scope>NUCLEOTIDE SEQUENCE [LARGE SCALE GENOMIC DNA]</scope>
    <source>
        <strain evidence="2 3">DSM 22244</strain>
    </source>
</reference>
<evidence type="ECO:0000313" key="2">
    <source>
        <dbReference type="EMBL" id="QMT41236.1"/>
    </source>
</evidence>
<feature type="transmembrane region" description="Helical" evidence="1">
    <location>
        <begin position="26"/>
        <end position="48"/>
    </location>
</feature>
<proteinExistence type="predicted"/>
<keyword evidence="1" id="KW-0472">Membrane</keyword>
<dbReference type="KEGG" id="nsg:H3L94_04200"/>
<keyword evidence="1" id="KW-0812">Transmembrane</keyword>
<name>A0A7D7NCP4_9NEIS</name>
<sequence>MNVEDYTKILDKAIEKMDKLSEKRFWAIWAILAMFAFGYILSSVAAMLK</sequence>
<organism evidence="2 3">
    <name type="scientific">Neisseria shayeganii</name>
    <dbReference type="NCBI Taxonomy" id="607712"/>
    <lineage>
        <taxon>Bacteria</taxon>
        <taxon>Pseudomonadati</taxon>
        <taxon>Pseudomonadota</taxon>
        <taxon>Betaproteobacteria</taxon>
        <taxon>Neisseriales</taxon>
        <taxon>Neisseriaceae</taxon>
        <taxon>Neisseria</taxon>
    </lineage>
</organism>
<protein>
    <submittedName>
        <fullName evidence="2">Uncharacterized protein</fullName>
    </submittedName>
</protein>
<dbReference type="Proteomes" id="UP000514752">
    <property type="component" value="Chromosome"/>
</dbReference>
<dbReference type="AlphaFoldDB" id="A0A7D7NCP4"/>
<dbReference type="EMBL" id="CP059567">
    <property type="protein sequence ID" value="QMT41236.1"/>
    <property type="molecule type" value="Genomic_DNA"/>
</dbReference>
<dbReference type="RefSeq" id="WP_182122782.1">
    <property type="nucleotide sequence ID" value="NZ_CP059567.1"/>
</dbReference>
<evidence type="ECO:0000313" key="3">
    <source>
        <dbReference type="Proteomes" id="UP000514752"/>
    </source>
</evidence>
<gene>
    <name evidence="2" type="ORF">H3L94_04200</name>
</gene>
<keyword evidence="1" id="KW-1133">Transmembrane helix</keyword>
<accession>A0A7D7NCP4</accession>
<evidence type="ECO:0000256" key="1">
    <source>
        <dbReference type="SAM" id="Phobius"/>
    </source>
</evidence>